<dbReference type="InterPro" id="IPR014883">
    <property type="entry name" value="VRR_NUC"/>
</dbReference>
<comment type="cofactor">
    <cofactor evidence="3">
        <name>Mg(2+)</name>
        <dbReference type="ChEBI" id="CHEBI:18420"/>
    </cofactor>
</comment>
<dbReference type="GO" id="GO:0046872">
    <property type="term" value="F:metal ion binding"/>
    <property type="evidence" value="ECO:0007669"/>
    <property type="project" value="UniProtKB-KW"/>
</dbReference>
<feature type="domain" description="VRR-NUC" evidence="11">
    <location>
        <begin position="426"/>
        <end position="536"/>
    </location>
</feature>
<evidence type="ECO:0000313" key="14">
    <source>
        <dbReference type="Proteomes" id="UP000057088"/>
    </source>
</evidence>
<evidence type="ECO:0000256" key="1">
    <source>
        <dbReference type="ARBA" id="ARBA00000983"/>
    </source>
</evidence>
<evidence type="ECO:0000256" key="4">
    <source>
        <dbReference type="ARBA" id="ARBA00005533"/>
    </source>
</evidence>
<dbReference type="GO" id="GO:0004528">
    <property type="term" value="F:phosphodiesterase I activity"/>
    <property type="evidence" value="ECO:0007669"/>
    <property type="project" value="UniProtKB-EC"/>
</dbReference>
<comment type="catalytic activity">
    <reaction evidence="1">
        <text>Hydrolytically removes 5'-nucleotides successively from the 3'-hydroxy termini of 3'-hydroxy-terminated oligonucleotides.</text>
        <dbReference type="EC" id="3.1.4.1"/>
    </reaction>
</comment>
<name>A0AAX2LYV6_VIBFL</name>
<dbReference type="SMART" id="SM00990">
    <property type="entry name" value="VRR_NUC"/>
    <property type="match status" value="1"/>
</dbReference>
<keyword evidence="14" id="KW-1185">Reference proteome</keyword>
<dbReference type="InterPro" id="IPR033315">
    <property type="entry name" value="Fan1-like"/>
</dbReference>
<dbReference type="EMBL" id="CP014034">
    <property type="protein sequence ID" value="AMF92520.1"/>
    <property type="molecule type" value="Genomic_DNA"/>
</dbReference>
<dbReference type="GeneID" id="29384109"/>
<evidence type="ECO:0000256" key="6">
    <source>
        <dbReference type="ARBA" id="ARBA00022722"/>
    </source>
</evidence>
<evidence type="ECO:0000313" key="12">
    <source>
        <dbReference type="EMBL" id="AMF92520.1"/>
    </source>
</evidence>
<dbReference type="PANTHER" id="PTHR15749:SF4">
    <property type="entry name" value="FANCONI-ASSOCIATED NUCLEASE 1"/>
    <property type="match status" value="1"/>
</dbReference>
<organism evidence="13 15">
    <name type="scientific">Vibrio fluvialis</name>
    <dbReference type="NCBI Taxonomy" id="676"/>
    <lineage>
        <taxon>Bacteria</taxon>
        <taxon>Pseudomonadati</taxon>
        <taxon>Pseudomonadota</taxon>
        <taxon>Gammaproteobacteria</taxon>
        <taxon>Vibrionales</taxon>
        <taxon>Vibrionaceae</taxon>
        <taxon>Vibrio</taxon>
    </lineage>
</organism>
<evidence type="ECO:0000256" key="7">
    <source>
        <dbReference type="ARBA" id="ARBA00022723"/>
    </source>
</evidence>
<keyword evidence="9" id="KW-0460">Magnesium</keyword>
<evidence type="ECO:0000259" key="11">
    <source>
        <dbReference type="SMART" id="SM00990"/>
    </source>
</evidence>
<dbReference type="PANTHER" id="PTHR15749">
    <property type="entry name" value="FANCONI-ASSOCIATED NUCLEASE 1"/>
    <property type="match status" value="1"/>
</dbReference>
<evidence type="ECO:0000256" key="2">
    <source>
        <dbReference type="ARBA" id="ARBA00001936"/>
    </source>
</evidence>
<proteinExistence type="inferred from homology"/>
<dbReference type="EC" id="3.1.4.1" evidence="5"/>
<reference evidence="14" key="1">
    <citation type="submission" date="2015-12" db="EMBL/GenBank/DDBJ databases">
        <title>FDA dAtabase for Regulatory Grade micrObial Sequences (FDA-ARGOS): Supporting development and validation of Infectious Disease Dx tests.</title>
        <authorList>
            <person name="Hoffmann M."/>
            <person name="Allard M."/>
            <person name="Evans P."/>
            <person name="Brown E."/>
            <person name="Tallon L.J."/>
            <person name="Sadzewicz L."/>
            <person name="Sengamalay N."/>
            <person name="Ott S."/>
            <person name="Godinez A."/>
            <person name="Nagaraj S."/>
            <person name="Vyas G."/>
            <person name="Aluvathingal J."/>
            <person name="Nadendla S."/>
            <person name="Geyer C."/>
            <person name="Sichtig H."/>
        </authorList>
    </citation>
    <scope>NUCLEOTIDE SEQUENCE [LARGE SCALE GENOMIC DNA]</scope>
    <source>
        <strain evidence="14">ATCC 33809</strain>
    </source>
</reference>
<gene>
    <name evidence="12" type="ORF">AL536_03300</name>
    <name evidence="13" type="ORF">NCTC11327_04246</name>
</gene>
<evidence type="ECO:0000313" key="13">
    <source>
        <dbReference type="EMBL" id="SUQ27372.1"/>
    </source>
</evidence>
<evidence type="ECO:0000256" key="8">
    <source>
        <dbReference type="ARBA" id="ARBA00022801"/>
    </source>
</evidence>
<comment type="similarity">
    <text evidence="4">Belongs to the FAN1 family.</text>
</comment>
<keyword evidence="6" id="KW-0540">Nuclease</keyword>
<dbReference type="Proteomes" id="UP000254626">
    <property type="component" value="Unassembled WGS sequence"/>
</dbReference>
<dbReference type="AlphaFoldDB" id="A0AAX2LYV6"/>
<protein>
    <recommendedName>
        <fullName evidence="5">phosphodiesterase I</fullName>
        <ecNumber evidence="5">3.1.4.1</ecNumber>
    </recommendedName>
</protein>
<dbReference type="InterPro" id="IPR049125">
    <property type="entry name" value="FAN1-like_WH"/>
</dbReference>
<dbReference type="Pfam" id="PF08774">
    <property type="entry name" value="VRR_NUC"/>
    <property type="match status" value="1"/>
</dbReference>
<keyword evidence="7" id="KW-0479">Metal-binding</keyword>
<comment type="cofactor">
    <cofactor evidence="2">
        <name>Mn(2+)</name>
        <dbReference type="ChEBI" id="CHEBI:29035"/>
    </cofactor>
</comment>
<reference evidence="13 15" key="3">
    <citation type="submission" date="2018-06" db="EMBL/GenBank/DDBJ databases">
        <authorList>
            <consortium name="Pathogen Informatics"/>
            <person name="Doyle S."/>
        </authorList>
    </citation>
    <scope>NUCLEOTIDE SEQUENCE [LARGE SCALE GENOMIC DNA]</scope>
    <source>
        <strain evidence="13 15">NCTC11327</strain>
    </source>
</reference>
<keyword evidence="10" id="KW-0464">Manganese</keyword>
<dbReference type="InterPro" id="IPR011856">
    <property type="entry name" value="tRNA_endonuc-like_dom_sf"/>
</dbReference>
<dbReference type="RefSeq" id="WP_061055600.1">
    <property type="nucleotide sequence ID" value="NZ_CABLBX010000012.1"/>
</dbReference>
<sequence length="538" mass="63296">MPPLPTLPDDYYLTNFRKLTSHALEWYADLLTDEERHWLADFDCLSHGGQCLLVRLLSRRGNWFRSDKAEYKEIGDQHQALSELAALGFITLNPDADISTLAEKLLTKAEIIALFPTLPKQSRKEALLAQLSQQIIAKEIGLPFSVIYLNQGEMIELLLVLFFANTHQDFSQFVLDDLGLNNFERYQLSRERRFFQDREQVEVLRKLTHIQSLYDLCPKPTPTELDEWQRLLPEPCEHPSIERKRQHVMNQLARDYERHQAFAPALMLYRQTQVMPTRERQARILDKQQQIQAMRDIVTEMLDTPLNHSELEVAQKLNQRVLRLQGQKAPRTIKPAHKTLHLELDLSQQRVELAVKSHFEQLGYQVYYLENQFLNTLFGLTFWDAIFAPVEGAFINRYQHRPLDLYHDDFVLKRQSYIESAIAELMNDGVKPLWLRWQNKFSIANPFVFWTDCDESLFELTEQSFPRALLVDLFKVQLSDLKLYRNGMPDLILFKDGEFEWVEVKGPGDKLQDSQWRWIEQFSRLNVPFSVCYVNHTV</sequence>
<dbReference type="KEGG" id="vfl:AL536_03300"/>
<evidence type="ECO:0000256" key="9">
    <source>
        <dbReference type="ARBA" id="ARBA00022842"/>
    </source>
</evidence>
<dbReference type="Gene3D" id="3.40.1350.10">
    <property type="match status" value="1"/>
</dbReference>
<evidence type="ECO:0000256" key="5">
    <source>
        <dbReference type="ARBA" id="ARBA00012029"/>
    </source>
</evidence>
<dbReference type="Pfam" id="PF21315">
    <property type="entry name" value="FAN1_HTH"/>
    <property type="match status" value="1"/>
</dbReference>
<dbReference type="Proteomes" id="UP000057088">
    <property type="component" value="Chromosome 1"/>
</dbReference>
<evidence type="ECO:0000313" key="15">
    <source>
        <dbReference type="Proteomes" id="UP000254626"/>
    </source>
</evidence>
<evidence type="ECO:0000256" key="3">
    <source>
        <dbReference type="ARBA" id="ARBA00001946"/>
    </source>
</evidence>
<reference evidence="12" key="2">
    <citation type="submission" date="2018-01" db="EMBL/GenBank/DDBJ databases">
        <title>FDA dAtabase for Regulatory Grade micrObial Sequences (FDA-ARGOS): Supporting development and validation of Infectious Disease Dx tests.</title>
        <authorList>
            <person name="Hoffmann M."/>
            <person name="Allard M."/>
            <person name="Evans P."/>
            <person name="Brown E."/>
            <person name="Tallon L."/>
            <person name="Sadzewicz L."/>
            <person name="Sengamalay N."/>
            <person name="Ott S."/>
            <person name="Godinez A."/>
            <person name="Nagaraj S."/>
            <person name="Vyas G."/>
            <person name="Aluvathingal J."/>
            <person name="Nadendla S."/>
            <person name="Geyer C."/>
            <person name="Sichtig H."/>
        </authorList>
    </citation>
    <scope>NUCLEOTIDE SEQUENCE</scope>
    <source>
        <strain evidence="12">ATCC 33809</strain>
    </source>
</reference>
<dbReference type="GO" id="GO:0036297">
    <property type="term" value="P:interstrand cross-link repair"/>
    <property type="evidence" value="ECO:0007669"/>
    <property type="project" value="InterPro"/>
</dbReference>
<evidence type="ECO:0000256" key="10">
    <source>
        <dbReference type="ARBA" id="ARBA00023211"/>
    </source>
</evidence>
<keyword evidence="8" id="KW-0378">Hydrolase</keyword>
<dbReference type="EMBL" id="UHIP01000002">
    <property type="protein sequence ID" value="SUQ27372.1"/>
    <property type="molecule type" value="Genomic_DNA"/>
</dbReference>
<dbReference type="GO" id="GO:0003676">
    <property type="term" value="F:nucleic acid binding"/>
    <property type="evidence" value="ECO:0007669"/>
    <property type="project" value="InterPro"/>
</dbReference>
<accession>A0AAX2LYV6</accession>